<reference evidence="2" key="1">
    <citation type="submission" date="2021-03" db="EMBL/GenBank/DDBJ databases">
        <authorList>
            <person name="Tagirdzhanova G."/>
        </authorList>
    </citation>
    <scope>NUCLEOTIDE SEQUENCE</scope>
</reference>
<dbReference type="PANTHER" id="PTHR46920">
    <property type="match status" value="1"/>
</dbReference>
<feature type="non-terminal residue" evidence="2">
    <location>
        <position position="1"/>
    </location>
</feature>
<feature type="domain" description="Mitochondrial splicing suppressor 51-like C-terminal" evidence="1">
    <location>
        <begin position="77"/>
        <end position="256"/>
    </location>
</feature>
<organism evidence="2 3">
    <name type="scientific">Heterodermia speciosa</name>
    <dbReference type="NCBI Taxonomy" id="116794"/>
    <lineage>
        <taxon>Eukaryota</taxon>
        <taxon>Fungi</taxon>
        <taxon>Dikarya</taxon>
        <taxon>Ascomycota</taxon>
        <taxon>Pezizomycotina</taxon>
        <taxon>Lecanoromycetes</taxon>
        <taxon>OSLEUM clade</taxon>
        <taxon>Lecanoromycetidae</taxon>
        <taxon>Caliciales</taxon>
        <taxon>Physciaceae</taxon>
        <taxon>Heterodermia</taxon>
    </lineage>
</organism>
<dbReference type="Pfam" id="PF20179">
    <property type="entry name" value="MSS51_C"/>
    <property type="match status" value="1"/>
</dbReference>
<accession>A0A8H3FCQ9</accession>
<dbReference type="AlphaFoldDB" id="A0A8H3FCQ9"/>
<dbReference type="OrthoDB" id="432970at2759"/>
<dbReference type="InterPro" id="IPR052839">
    <property type="entry name" value="Mito_gene_expr_regulator"/>
</dbReference>
<name>A0A8H3FCQ9_9LECA</name>
<dbReference type="PANTHER" id="PTHR46920:SF1">
    <property type="entry name" value="PROTEIN MSS51 HOMOLOG, MITOCHONDRIAL-RELATED"/>
    <property type="match status" value="1"/>
</dbReference>
<evidence type="ECO:0000259" key="1">
    <source>
        <dbReference type="Pfam" id="PF20179"/>
    </source>
</evidence>
<evidence type="ECO:0000313" key="2">
    <source>
        <dbReference type="EMBL" id="CAF9923591.1"/>
    </source>
</evidence>
<keyword evidence="3" id="KW-1185">Reference proteome</keyword>
<comment type="caution">
    <text evidence="2">The sequence shown here is derived from an EMBL/GenBank/DDBJ whole genome shotgun (WGS) entry which is preliminary data.</text>
</comment>
<dbReference type="Proteomes" id="UP000664521">
    <property type="component" value="Unassembled WGS sequence"/>
</dbReference>
<sequence length="279" mass="31632">NIEIEGHNAVQLATMEPRRTYKPLSTAKNWYEYFKDLNGIDSIESVNPDFTPRGSERGNIAVCSMLKLASDSVSSVLTALAALELTIPDLSQRERLTIHMLGGTARELMVLRLNEEFLHLLPKLQLVTVGYIGPDIPSASGKSPLLPSECCQYCTAAGRKRHIFLRRSLYHECDEASLFPEFPPDLIMACNSGHADEETESWRPTLERILERNIPALFTTFNEAEAVDEQSVLRRMGARFIQDCGKNRWHGLVPKIENFGARYEVFYNNYFTYIVKGKK</sequence>
<dbReference type="EMBL" id="CAJPDS010000033">
    <property type="protein sequence ID" value="CAF9923591.1"/>
    <property type="molecule type" value="Genomic_DNA"/>
</dbReference>
<gene>
    <name evidence="2" type="ORF">HETSPECPRED_005382</name>
</gene>
<dbReference type="InterPro" id="IPR046824">
    <property type="entry name" value="Mss51-like_C"/>
</dbReference>
<proteinExistence type="predicted"/>
<evidence type="ECO:0000313" key="3">
    <source>
        <dbReference type="Proteomes" id="UP000664521"/>
    </source>
</evidence>
<protein>
    <recommendedName>
        <fullName evidence="1">Mitochondrial splicing suppressor 51-like C-terminal domain-containing protein</fullName>
    </recommendedName>
</protein>